<dbReference type="Proteomes" id="UP000270094">
    <property type="component" value="Unassembled WGS sequence"/>
</dbReference>
<feature type="region of interest" description="Disordered" evidence="1">
    <location>
        <begin position="37"/>
        <end position="130"/>
    </location>
</feature>
<keyword evidence="3" id="KW-1185">Reference proteome</keyword>
<gene>
    <name evidence="2" type="ORF">SVUK_LOCUS2469</name>
</gene>
<evidence type="ECO:0000313" key="2">
    <source>
        <dbReference type="EMBL" id="VDM67471.1"/>
    </source>
</evidence>
<accession>A0A3P7I1Z9</accession>
<proteinExistence type="predicted"/>
<feature type="compositionally biased region" description="Polar residues" evidence="1">
    <location>
        <begin position="37"/>
        <end position="55"/>
    </location>
</feature>
<name>A0A3P7I1Z9_STRVU</name>
<sequence>KEKPAVVKIPIGAPPPYAEPIKGTVGTTISGVGTASLPVSTTQETSASQDRTAMLQSPAVALSQPPPLPQLKAAVTSPKRPTMSELSAGGQPSLPVPAQPPNRTVLPIATSPKRLRRAAGPKKQPQPGAD</sequence>
<dbReference type="OrthoDB" id="10544429at2759"/>
<evidence type="ECO:0000256" key="1">
    <source>
        <dbReference type="SAM" id="MobiDB-lite"/>
    </source>
</evidence>
<feature type="non-terminal residue" evidence="2">
    <location>
        <position position="1"/>
    </location>
</feature>
<protein>
    <submittedName>
        <fullName evidence="2">Uncharacterized protein</fullName>
    </submittedName>
</protein>
<organism evidence="2 3">
    <name type="scientific">Strongylus vulgaris</name>
    <name type="common">Blood worm</name>
    <dbReference type="NCBI Taxonomy" id="40348"/>
    <lineage>
        <taxon>Eukaryota</taxon>
        <taxon>Metazoa</taxon>
        <taxon>Ecdysozoa</taxon>
        <taxon>Nematoda</taxon>
        <taxon>Chromadorea</taxon>
        <taxon>Rhabditida</taxon>
        <taxon>Rhabditina</taxon>
        <taxon>Rhabditomorpha</taxon>
        <taxon>Strongyloidea</taxon>
        <taxon>Strongylidae</taxon>
        <taxon>Strongylus</taxon>
    </lineage>
</organism>
<dbReference type="EMBL" id="UYYB01005611">
    <property type="protein sequence ID" value="VDM67471.1"/>
    <property type="molecule type" value="Genomic_DNA"/>
</dbReference>
<reference evidence="2 3" key="1">
    <citation type="submission" date="2018-11" db="EMBL/GenBank/DDBJ databases">
        <authorList>
            <consortium name="Pathogen Informatics"/>
        </authorList>
    </citation>
    <scope>NUCLEOTIDE SEQUENCE [LARGE SCALE GENOMIC DNA]</scope>
</reference>
<evidence type="ECO:0000313" key="3">
    <source>
        <dbReference type="Proteomes" id="UP000270094"/>
    </source>
</evidence>
<dbReference type="AlphaFoldDB" id="A0A3P7I1Z9"/>